<evidence type="ECO:0000256" key="2">
    <source>
        <dbReference type="ARBA" id="ARBA00022729"/>
    </source>
</evidence>
<keyword evidence="3" id="KW-1015">Disulfide bond</keyword>
<evidence type="ECO:0000256" key="4">
    <source>
        <dbReference type="ARBA" id="ARBA00023180"/>
    </source>
</evidence>
<comment type="caution">
    <text evidence="7">The sequence shown here is derived from an EMBL/GenBank/DDBJ whole genome shotgun (WGS) entry which is preliminary data.</text>
</comment>
<dbReference type="Pfam" id="PF01401">
    <property type="entry name" value="Peptidase_M2"/>
    <property type="match status" value="1"/>
</dbReference>
<evidence type="ECO:0000256" key="1">
    <source>
        <dbReference type="ARBA" id="ARBA00008139"/>
    </source>
</evidence>
<comment type="caution">
    <text evidence="6">Lacks conserved residue(s) required for the propagation of feature annotation.</text>
</comment>
<comment type="similarity">
    <text evidence="1 6">Belongs to the peptidase M2 family.</text>
</comment>
<accession>A0A8J2L0N5</accession>
<reference evidence="7" key="1">
    <citation type="submission" date="2021-06" db="EMBL/GenBank/DDBJ databases">
        <authorList>
            <person name="Hodson N. C."/>
            <person name="Mongue J. A."/>
            <person name="Jaron S. K."/>
        </authorList>
    </citation>
    <scope>NUCLEOTIDE SEQUENCE</scope>
</reference>
<evidence type="ECO:0000313" key="8">
    <source>
        <dbReference type="Proteomes" id="UP000708208"/>
    </source>
</evidence>
<dbReference type="EMBL" id="CAJVCH010541026">
    <property type="protein sequence ID" value="CAG7826757.1"/>
    <property type="molecule type" value="Genomic_DNA"/>
</dbReference>
<dbReference type="GO" id="GO:0006508">
    <property type="term" value="P:proteolysis"/>
    <property type="evidence" value="ECO:0007669"/>
    <property type="project" value="InterPro"/>
</dbReference>
<sequence length="58" mass="6873">QPLDVDYTKEAHAKEFLRRYNDDYARLSNRYVVADWNYNTNLTKENSDKAVSSPFEIT</sequence>
<protein>
    <submittedName>
        <fullName evidence="7">Uncharacterized protein</fullName>
    </submittedName>
</protein>
<dbReference type="GO" id="GO:0008237">
    <property type="term" value="F:metallopeptidase activity"/>
    <property type="evidence" value="ECO:0007669"/>
    <property type="project" value="InterPro"/>
</dbReference>
<feature type="non-terminal residue" evidence="7">
    <location>
        <position position="1"/>
    </location>
</feature>
<dbReference type="PROSITE" id="PS52011">
    <property type="entry name" value="PEPTIDASE_M2"/>
    <property type="match status" value="1"/>
</dbReference>
<feature type="glycosylation site" description="N-linked (GlcNAc...) asparagine" evidence="5">
    <location>
        <position position="41"/>
    </location>
</feature>
<evidence type="ECO:0000313" key="7">
    <source>
        <dbReference type="EMBL" id="CAG7826757.1"/>
    </source>
</evidence>
<gene>
    <name evidence="7" type="ORF">AFUS01_LOCUS36796</name>
</gene>
<keyword evidence="8" id="KW-1185">Reference proteome</keyword>
<organism evidence="7 8">
    <name type="scientific">Allacma fusca</name>
    <dbReference type="NCBI Taxonomy" id="39272"/>
    <lineage>
        <taxon>Eukaryota</taxon>
        <taxon>Metazoa</taxon>
        <taxon>Ecdysozoa</taxon>
        <taxon>Arthropoda</taxon>
        <taxon>Hexapoda</taxon>
        <taxon>Collembola</taxon>
        <taxon>Symphypleona</taxon>
        <taxon>Sminthuridae</taxon>
        <taxon>Allacma</taxon>
    </lineage>
</organism>
<proteinExistence type="inferred from homology"/>
<keyword evidence="4 5" id="KW-0325">Glycoprotein</keyword>
<dbReference type="AlphaFoldDB" id="A0A8J2L0N5"/>
<evidence type="ECO:0000256" key="5">
    <source>
        <dbReference type="PIRSR" id="PIRSR601548-10"/>
    </source>
</evidence>
<dbReference type="InterPro" id="IPR001548">
    <property type="entry name" value="Peptidase_M2"/>
</dbReference>
<evidence type="ECO:0000256" key="3">
    <source>
        <dbReference type="ARBA" id="ARBA00023157"/>
    </source>
</evidence>
<evidence type="ECO:0000256" key="6">
    <source>
        <dbReference type="PROSITE-ProRule" id="PRU01355"/>
    </source>
</evidence>
<keyword evidence="2" id="KW-0732">Signal</keyword>
<dbReference type="OrthoDB" id="10029630at2759"/>
<dbReference type="Proteomes" id="UP000708208">
    <property type="component" value="Unassembled WGS sequence"/>
</dbReference>
<dbReference type="GO" id="GO:0016020">
    <property type="term" value="C:membrane"/>
    <property type="evidence" value="ECO:0007669"/>
    <property type="project" value="InterPro"/>
</dbReference>
<dbReference type="GO" id="GO:0008241">
    <property type="term" value="F:peptidyl-dipeptidase activity"/>
    <property type="evidence" value="ECO:0007669"/>
    <property type="project" value="InterPro"/>
</dbReference>
<name>A0A8J2L0N5_9HEXA</name>